<keyword evidence="1" id="KW-1133">Transmembrane helix</keyword>
<proteinExistence type="predicted"/>
<dbReference type="EMBL" id="QJJV01000011">
    <property type="protein sequence ID" value="PXX14913.1"/>
    <property type="molecule type" value="Genomic_DNA"/>
</dbReference>
<dbReference type="AlphaFoldDB" id="A0AAQ1JUM3"/>
<sequence length="138" mass="14645">MTANGLHATSRQLVYALPILMGGVEYLLRVALGQSDSDAFFPSSLAAGGIALFIALTDLTSLSASETGAVSGRRGWLDQRLAQAGVWAAVIGTAGWLYLVLASLSESVKAVIPYHPFWWAIAYYGAGVVLNEWKARAT</sequence>
<dbReference type="Proteomes" id="UP000183529">
    <property type="component" value="Unassembled WGS sequence"/>
</dbReference>
<dbReference type="RefSeq" id="WP_074983982.1">
    <property type="nucleotide sequence ID" value="NZ_CADFGN010000003.1"/>
</dbReference>
<evidence type="ECO:0000313" key="2">
    <source>
        <dbReference type="EMBL" id="PXX14913.1"/>
    </source>
</evidence>
<keyword evidence="1" id="KW-0472">Membrane</keyword>
<dbReference type="EMBL" id="FNZM01000008">
    <property type="protein sequence ID" value="SEJ78617.1"/>
    <property type="molecule type" value="Genomic_DNA"/>
</dbReference>
<keyword evidence="1" id="KW-0812">Transmembrane</keyword>
<evidence type="ECO:0000256" key="1">
    <source>
        <dbReference type="SAM" id="Phobius"/>
    </source>
</evidence>
<dbReference type="Proteomes" id="UP000247515">
    <property type="component" value="Unassembled WGS sequence"/>
</dbReference>
<name>A0AAQ1JUM3_9BURK</name>
<evidence type="ECO:0000313" key="5">
    <source>
        <dbReference type="Proteomes" id="UP000247515"/>
    </source>
</evidence>
<reference evidence="3 4" key="1">
    <citation type="submission" date="2016-10" db="EMBL/GenBank/DDBJ databases">
        <authorList>
            <person name="Varghese N."/>
            <person name="Submissions S."/>
        </authorList>
    </citation>
    <scope>NUCLEOTIDE SEQUENCE [LARGE SCALE GENOMIC DNA]</scope>
    <source>
        <strain evidence="3 4">LMG 22274</strain>
    </source>
</reference>
<gene>
    <name evidence="2" type="ORF">C7400_111123</name>
    <name evidence="3" type="ORF">SAMN05216550_108265</name>
</gene>
<evidence type="ECO:0000313" key="4">
    <source>
        <dbReference type="Proteomes" id="UP000183529"/>
    </source>
</evidence>
<keyword evidence="5" id="KW-1185">Reference proteome</keyword>
<feature type="transmembrane region" description="Helical" evidence="1">
    <location>
        <begin position="44"/>
        <end position="64"/>
    </location>
</feature>
<accession>A0AAQ1JUM3</accession>
<comment type="caution">
    <text evidence="3">The sequence shown here is derived from an EMBL/GenBank/DDBJ whole genome shotgun (WGS) entry which is preliminary data.</text>
</comment>
<reference evidence="2 5" key="2">
    <citation type="submission" date="2018-05" db="EMBL/GenBank/DDBJ databases">
        <title>Genomic Encyclopedia of Type Strains, Phase IV (KMG-V): Genome sequencing to study the core and pangenomes of soil and plant-associated prokaryotes.</title>
        <authorList>
            <person name="Whitman W."/>
        </authorList>
    </citation>
    <scope>NUCLEOTIDE SEQUENCE [LARGE SCALE GENOMIC DNA]</scope>
    <source>
        <strain evidence="2 5">SIr-6563</strain>
    </source>
</reference>
<feature type="transmembrane region" description="Helical" evidence="1">
    <location>
        <begin position="84"/>
        <end position="104"/>
    </location>
</feature>
<protein>
    <submittedName>
        <fullName evidence="3">Uncharacterized protein</fullName>
    </submittedName>
</protein>
<organism evidence="3 4">
    <name type="scientific">Paraburkholderia tropica</name>
    <dbReference type="NCBI Taxonomy" id="92647"/>
    <lineage>
        <taxon>Bacteria</taxon>
        <taxon>Pseudomonadati</taxon>
        <taxon>Pseudomonadota</taxon>
        <taxon>Betaproteobacteria</taxon>
        <taxon>Burkholderiales</taxon>
        <taxon>Burkholderiaceae</taxon>
        <taxon>Paraburkholderia</taxon>
    </lineage>
</organism>
<evidence type="ECO:0000313" key="3">
    <source>
        <dbReference type="EMBL" id="SEJ78617.1"/>
    </source>
</evidence>
<feature type="transmembrane region" description="Helical" evidence="1">
    <location>
        <begin position="116"/>
        <end position="133"/>
    </location>
</feature>
<feature type="transmembrane region" description="Helical" evidence="1">
    <location>
        <begin position="12"/>
        <end position="32"/>
    </location>
</feature>